<evidence type="ECO:0000256" key="4">
    <source>
        <dbReference type="ARBA" id="ARBA00022964"/>
    </source>
</evidence>
<gene>
    <name evidence="8" type="ORF">H4F99_12700</name>
</gene>
<dbReference type="GO" id="GO:0005506">
    <property type="term" value="F:iron ion binding"/>
    <property type="evidence" value="ECO:0007669"/>
    <property type="project" value="InterPro"/>
</dbReference>
<comment type="cofactor">
    <cofactor evidence="1">
        <name>L-ascorbate</name>
        <dbReference type="ChEBI" id="CHEBI:38290"/>
    </cofactor>
</comment>
<evidence type="ECO:0000313" key="9">
    <source>
        <dbReference type="Proteomes" id="UP000552587"/>
    </source>
</evidence>
<dbReference type="InterPro" id="IPR006620">
    <property type="entry name" value="Pro_4_hyd_alph"/>
</dbReference>
<keyword evidence="9" id="KW-1185">Reference proteome</keyword>
<evidence type="ECO:0000256" key="5">
    <source>
        <dbReference type="ARBA" id="ARBA00023002"/>
    </source>
</evidence>
<evidence type="ECO:0000256" key="1">
    <source>
        <dbReference type="ARBA" id="ARBA00001961"/>
    </source>
</evidence>
<dbReference type="PANTHER" id="PTHR10869:SF246">
    <property type="entry name" value="TRANSMEMBRANE PROLYL 4-HYDROXYLASE"/>
    <property type="match status" value="1"/>
</dbReference>
<dbReference type="SMART" id="SM00702">
    <property type="entry name" value="P4Hc"/>
    <property type="match status" value="1"/>
</dbReference>
<name>A0A7W3U5I6_9GAMM</name>
<dbReference type="PANTHER" id="PTHR10869">
    <property type="entry name" value="PROLYL 4-HYDROXYLASE ALPHA SUBUNIT"/>
    <property type="match status" value="1"/>
</dbReference>
<dbReference type="EMBL" id="JACHTE010000009">
    <property type="protein sequence ID" value="MBB1089337.1"/>
    <property type="molecule type" value="Genomic_DNA"/>
</dbReference>
<dbReference type="AlphaFoldDB" id="A0A7W3U5I6"/>
<accession>A0A7W3U5I6</accession>
<evidence type="ECO:0000256" key="2">
    <source>
        <dbReference type="ARBA" id="ARBA00022723"/>
    </source>
</evidence>
<dbReference type="InterPro" id="IPR045054">
    <property type="entry name" value="P4HA-like"/>
</dbReference>
<evidence type="ECO:0000259" key="7">
    <source>
        <dbReference type="PROSITE" id="PS51471"/>
    </source>
</evidence>
<dbReference type="InterPro" id="IPR005123">
    <property type="entry name" value="Oxoglu/Fe-dep_dioxygenase_dom"/>
</dbReference>
<dbReference type="Gene3D" id="2.60.120.620">
    <property type="entry name" value="q2cbj1_9rhob like domain"/>
    <property type="match status" value="1"/>
</dbReference>
<reference evidence="8 9" key="1">
    <citation type="submission" date="2020-07" db="EMBL/GenBank/DDBJ databases">
        <authorList>
            <person name="Xu S."/>
            <person name="Li A."/>
        </authorList>
    </citation>
    <scope>NUCLEOTIDE SEQUENCE [LARGE SCALE GENOMIC DNA]</scope>
    <source>
        <strain evidence="8 9">SG-8</strain>
    </source>
</reference>
<dbReference type="Proteomes" id="UP000552587">
    <property type="component" value="Unassembled WGS sequence"/>
</dbReference>
<dbReference type="PROSITE" id="PS51471">
    <property type="entry name" value="FE2OG_OXY"/>
    <property type="match status" value="1"/>
</dbReference>
<dbReference type="RefSeq" id="WP_182670119.1">
    <property type="nucleotide sequence ID" value="NZ_JACHTE010000009.1"/>
</dbReference>
<dbReference type="InterPro" id="IPR044862">
    <property type="entry name" value="Pro_4_hyd_alph_FE2OG_OXY"/>
</dbReference>
<sequence length="284" mass="31179">MNVATELSPGLEQWILEQVRAGHPPEAVLGPLVEQGWDEQDAIDAIEEATRRFLESHAREHGLPPSTRVPSPIGLNGPSVVDAGDREVHLLASLRQPRIIVFGGLLSHGECDALVELARPKLGRSATVDLETGGDVVHEARTSHGMGFERDANALCRRIEARIARLVEWPVENGEGIQILRYGHGAEYKPHHDYFDPSYPGLARLLERGGQRVASLVMYLNTPASGGATVFPEVGFEAAAVKGNAVFFSYDRPHPMTQTLHGGAPVVEGEKWIATKWLRERRFD</sequence>
<organism evidence="8 9">
    <name type="scientific">Marilutibacter penaei</name>
    <dbReference type="NCBI Taxonomy" id="2759900"/>
    <lineage>
        <taxon>Bacteria</taxon>
        <taxon>Pseudomonadati</taxon>
        <taxon>Pseudomonadota</taxon>
        <taxon>Gammaproteobacteria</taxon>
        <taxon>Lysobacterales</taxon>
        <taxon>Lysobacteraceae</taxon>
        <taxon>Marilutibacter</taxon>
    </lineage>
</organism>
<dbReference type="GO" id="GO:0031418">
    <property type="term" value="F:L-ascorbic acid binding"/>
    <property type="evidence" value="ECO:0007669"/>
    <property type="project" value="UniProtKB-KW"/>
</dbReference>
<keyword evidence="2" id="KW-0479">Metal-binding</keyword>
<protein>
    <submittedName>
        <fullName evidence="8">2OG-Fe(II) oxygenase</fullName>
    </submittedName>
</protein>
<evidence type="ECO:0000256" key="3">
    <source>
        <dbReference type="ARBA" id="ARBA00022896"/>
    </source>
</evidence>
<evidence type="ECO:0000256" key="6">
    <source>
        <dbReference type="ARBA" id="ARBA00023004"/>
    </source>
</evidence>
<dbReference type="Pfam" id="PF13640">
    <property type="entry name" value="2OG-FeII_Oxy_3"/>
    <property type="match status" value="1"/>
</dbReference>
<feature type="domain" description="Fe2OG dioxygenase" evidence="7">
    <location>
        <begin position="173"/>
        <end position="280"/>
    </location>
</feature>
<keyword evidence="5" id="KW-0560">Oxidoreductase</keyword>
<keyword evidence="4" id="KW-0223">Dioxygenase</keyword>
<keyword evidence="3" id="KW-0847">Vitamin C</keyword>
<dbReference type="GO" id="GO:0004656">
    <property type="term" value="F:procollagen-proline 4-dioxygenase activity"/>
    <property type="evidence" value="ECO:0007669"/>
    <property type="project" value="TreeGrafter"/>
</dbReference>
<comment type="caution">
    <text evidence="8">The sequence shown here is derived from an EMBL/GenBank/DDBJ whole genome shotgun (WGS) entry which is preliminary data.</text>
</comment>
<proteinExistence type="predicted"/>
<evidence type="ECO:0000313" key="8">
    <source>
        <dbReference type="EMBL" id="MBB1089337.1"/>
    </source>
</evidence>
<keyword evidence="6" id="KW-0408">Iron</keyword>